<keyword evidence="4" id="KW-0276">Fatty acid metabolism</keyword>
<evidence type="ECO:0000256" key="9">
    <source>
        <dbReference type="ARBA" id="ARBA00023136"/>
    </source>
</evidence>
<gene>
    <name evidence="13" type="ORF">CARN1_0436</name>
</gene>
<evidence type="ECO:0000256" key="5">
    <source>
        <dbReference type="ARBA" id="ARBA00022989"/>
    </source>
</evidence>
<organism evidence="13">
    <name type="scientific">mine drainage metagenome</name>
    <dbReference type="NCBI Taxonomy" id="410659"/>
    <lineage>
        <taxon>unclassified sequences</taxon>
        <taxon>metagenomes</taxon>
        <taxon>ecological metagenomes</taxon>
    </lineage>
</organism>
<dbReference type="EC" id="1.14.19.-" evidence="13"/>
<accession>E6PEC0</accession>
<evidence type="ECO:0000256" key="4">
    <source>
        <dbReference type="ARBA" id="ARBA00022832"/>
    </source>
</evidence>
<reference evidence="13" key="1">
    <citation type="submission" date="2009-10" db="EMBL/GenBank/DDBJ databases">
        <title>Diversity of trophic interactions inside an arsenic-rich microbial ecosystem.</title>
        <authorList>
            <person name="Bertin P.N."/>
            <person name="Heinrich-Salmeron A."/>
            <person name="Pelletier E."/>
            <person name="Goulhen-Chollet F."/>
            <person name="Arsene-Ploetze F."/>
            <person name="Gallien S."/>
            <person name="Calteau A."/>
            <person name="Vallenet D."/>
            <person name="Casiot C."/>
            <person name="Chane-Woon-Ming B."/>
            <person name="Giloteaux L."/>
            <person name="Barakat M."/>
            <person name="Bonnefoy V."/>
            <person name="Bruneel O."/>
            <person name="Chandler M."/>
            <person name="Cleiss J."/>
            <person name="Duran R."/>
            <person name="Elbaz-Poulichet F."/>
            <person name="Fonknechten N."/>
            <person name="Lauga B."/>
            <person name="Mornico D."/>
            <person name="Ortet P."/>
            <person name="Schaeffer C."/>
            <person name="Siguier P."/>
            <person name="Alexander Thil Smith A."/>
            <person name="Van Dorsselaer A."/>
            <person name="Weissenbach J."/>
            <person name="Medigue C."/>
            <person name="Le Paslier D."/>
        </authorList>
    </citation>
    <scope>NUCLEOTIDE SEQUENCE</scope>
</reference>
<keyword evidence="2" id="KW-0444">Lipid biosynthesis</keyword>
<keyword evidence="8" id="KW-0443">Lipid metabolism</keyword>
<keyword evidence="9 11" id="KW-0472">Membrane</keyword>
<name>E6PEC0_9ZZZZ</name>
<feature type="transmembrane region" description="Helical" evidence="11">
    <location>
        <begin position="36"/>
        <end position="54"/>
    </location>
</feature>
<feature type="transmembrane region" description="Helical" evidence="11">
    <location>
        <begin position="12"/>
        <end position="30"/>
    </location>
</feature>
<evidence type="ECO:0000256" key="3">
    <source>
        <dbReference type="ARBA" id="ARBA00022692"/>
    </source>
</evidence>
<keyword evidence="5 11" id="KW-1133">Transmembrane helix</keyword>
<evidence type="ECO:0000256" key="11">
    <source>
        <dbReference type="SAM" id="Phobius"/>
    </source>
</evidence>
<keyword evidence="7" id="KW-0408">Iron</keyword>
<comment type="caution">
    <text evidence="13">The sequence shown here is derived from an EMBL/GenBank/DDBJ whole genome shotgun (WGS) entry which is preliminary data.</text>
</comment>
<evidence type="ECO:0000256" key="8">
    <source>
        <dbReference type="ARBA" id="ARBA00023098"/>
    </source>
</evidence>
<keyword evidence="10" id="KW-0275">Fatty acid biosynthesis</keyword>
<dbReference type="CDD" id="cd03505">
    <property type="entry name" value="Delta9-FADS-like"/>
    <property type="match status" value="1"/>
</dbReference>
<dbReference type="PANTHER" id="PTHR11351">
    <property type="entry name" value="ACYL-COA DESATURASE"/>
    <property type="match status" value="1"/>
</dbReference>
<dbReference type="PANTHER" id="PTHR11351:SF31">
    <property type="entry name" value="DESATURASE 1, ISOFORM A-RELATED"/>
    <property type="match status" value="1"/>
</dbReference>
<dbReference type="PRINTS" id="PR00075">
    <property type="entry name" value="FACDDSATRASE"/>
</dbReference>
<evidence type="ECO:0000256" key="7">
    <source>
        <dbReference type="ARBA" id="ARBA00023004"/>
    </source>
</evidence>
<evidence type="ECO:0000256" key="2">
    <source>
        <dbReference type="ARBA" id="ARBA00022516"/>
    </source>
</evidence>
<dbReference type="GO" id="GO:0016020">
    <property type="term" value="C:membrane"/>
    <property type="evidence" value="ECO:0007669"/>
    <property type="project" value="UniProtKB-SubCell"/>
</dbReference>
<evidence type="ECO:0000313" key="13">
    <source>
        <dbReference type="EMBL" id="CBH74805.1"/>
    </source>
</evidence>
<dbReference type="EMBL" id="CABL01000003">
    <property type="protein sequence ID" value="CBH74805.1"/>
    <property type="molecule type" value="Genomic_DNA"/>
</dbReference>
<protein>
    <submittedName>
        <fullName evidence="13">Delta-9 acyl-phospholipid desaturase</fullName>
        <ecNumber evidence="13">1.14.19.-</ecNumber>
    </submittedName>
</protein>
<dbReference type="GO" id="GO:0006633">
    <property type="term" value="P:fatty acid biosynthetic process"/>
    <property type="evidence" value="ECO:0007669"/>
    <property type="project" value="UniProtKB-KW"/>
</dbReference>
<keyword evidence="6 13" id="KW-0560">Oxidoreductase</keyword>
<dbReference type="Pfam" id="PF00487">
    <property type="entry name" value="FA_desaturase"/>
    <property type="match status" value="1"/>
</dbReference>
<evidence type="ECO:0000256" key="10">
    <source>
        <dbReference type="ARBA" id="ARBA00023160"/>
    </source>
</evidence>
<evidence type="ECO:0000256" key="6">
    <source>
        <dbReference type="ARBA" id="ARBA00023002"/>
    </source>
</evidence>
<dbReference type="GO" id="GO:0016717">
    <property type="term" value="F:oxidoreductase activity, acting on paired donors, with oxidation of a pair of donors resulting in the reduction of molecular oxygen to two molecules of water"/>
    <property type="evidence" value="ECO:0007669"/>
    <property type="project" value="InterPro"/>
</dbReference>
<keyword evidence="3 11" id="KW-0812">Transmembrane</keyword>
<feature type="transmembrane region" description="Helical" evidence="11">
    <location>
        <begin position="154"/>
        <end position="178"/>
    </location>
</feature>
<dbReference type="InterPro" id="IPR015876">
    <property type="entry name" value="Acyl-CoA_DS"/>
</dbReference>
<dbReference type="InterPro" id="IPR005804">
    <property type="entry name" value="FA_desaturase_dom"/>
</dbReference>
<proteinExistence type="predicted"/>
<sequence>MTDLARRRMNRFGLAAIHIGALAVFIPGAFQWSALAVGAIVAYATGALGVTLFYHRTLTHRGLRLRKPLEYVLAIFGALALQGDPIRWVATHRKHHANADTANDPHGMDRGFRWAHIRWIYKHNEAIPTEAEIRRFAPDLCDSRFYRFLERSHVYMQIALALLLFALGGWTWVVWGIFVRLVLGYHTTWLVNSAAHSLGYRTYRTKDLSTNCWWVALLSWGEGWHNNHHAFPFSARHGLRWFEFDPTWLNVRFLAFIKLADQIKIPAPSSIARNLQPER</sequence>
<evidence type="ECO:0000256" key="1">
    <source>
        <dbReference type="ARBA" id="ARBA00004141"/>
    </source>
</evidence>
<feature type="domain" description="Fatty acid desaturase" evidence="12">
    <location>
        <begin position="32"/>
        <end position="248"/>
    </location>
</feature>
<comment type="subcellular location">
    <subcellularLocation>
        <location evidence="1">Membrane</location>
        <topology evidence="1">Multi-pass membrane protein</topology>
    </subcellularLocation>
</comment>
<evidence type="ECO:0000259" key="12">
    <source>
        <dbReference type="Pfam" id="PF00487"/>
    </source>
</evidence>
<dbReference type="AlphaFoldDB" id="E6PEC0"/>